<dbReference type="GO" id="GO:0004796">
    <property type="term" value="F:thromboxane-A synthase activity"/>
    <property type="evidence" value="ECO:0007669"/>
    <property type="project" value="UniProtKB-EC"/>
</dbReference>
<feature type="transmembrane region" description="Helical" evidence="29">
    <location>
        <begin position="12"/>
        <end position="33"/>
    </location>
</feature>
<dbReference type="Gene3D" id="1.10.630.10">
    <property type="entry name" value="Cytochrome P450"/>
    <property type="match status" value="1"/>
</dbReference>
<evidence type="ECO:0000256" key="11">
    <source>
        <dbReference type="ARBA" id="ARBA00022617"/>
    </source>
</evidence>
<dbReference type="InterPro" id="IPR036396">
    <property type="entry name" value="Cyt_P450_sf"/>
</dbReference>
<evidence type="ECO:0000256" key="18">
    <source>
        <dbReference type="ARBA" id="ARBA00023136"/>
    </source>
</evidence>
<dbReference type="SUPFAM" id="SSF48264">
    <property type="entry name" value="Cytochrome P450"/>
    <property type="match status" value="1"/>
</dbReference>
<feature type="binding site" description="axial binding residue" evidence="27">
    <location>
        <position position="449"/>
    </location>
    <ligand>
        <name>heme</name>
        <dbReference type="ChEBI" id="CHEBI:30413"/>
    </ligand>
    <ligandPart>
        <name>Fe</name>
        <dbReference type="ChEBI" id="CHEBI:18248"/>
    </ligandPart>
</feature>
<dbReference type="PRINTS" id="PR00385">
    <property type="entry name" value="P450"/>
</dbReference>
<keyword evidence="29" id="KW-0812">Transmembrane</keyword>
<reference evidence="30" key="2">
    <citation type="submission" date="2025-08" db="UniProtKB">
        <authorList>
            <consortium name="Ensembl"/>
        </authorList>
    </citation>
    <scope>IDENTIFICATION</scope>
    <source>
        <strain evidence="30">Glennie</strain>
    </source>
</reference>
<evidence type="ECO:0000313" key="30">
    <source>
        <dbReference type="Ensembl" id="ENSOANP00000045108.1"/>
    </source>
</evidence>
<protein>
    <recommendedName>
        <fullName evidence="24">Thromboxane-A synthase</fullName>
        <ecNumber evidence="7">1.14.14.1</ecNumber>
        <ecNumber evidence="8">4.2.1.152</ecNumber>
        <ecNumber evidence="23">5.3.99.5</ecNumber>
    </recommendedName>
    <alternativeName>
        <fullName evidence="25">Cytochrome P450 5A1</fullName>
    </alternativeName>
    <alternativeName>
        <fullName evidence="19">Hydroperoxy icosatetraenoate dehydratase</fullName>
    </alternativeName>
</protein>
<keyword evidence="10" id="KW-0275">Fatty acid biosynthesis</keyword>
<evidence type="ECO:0000256" key="15">
    <source>
        <dbReference type="ARBA" id="ARBA00023002"/>
    </source>
</evidence>
<evidence type="ECO:0000256" key="20">
    <source>
        <dbReference type="ARBA" id="ARBA00036380"/>
    </source>
</evidence>
<organism evidence="30 31">
    <name type="scientific">Ornithorhynchus anatinus</name>
    <name type="common">Duckbill platypus</name>
    <dbReference type="NCBI Taxonomy" id="9258"/>
    <lineage>
        <taxon>Eukaryota</taxon>
        <taxon>Metazoa</taxon>
        <taxon>Chordata</taxon>
        <taxon>Craniata</taxon>
        <taxon>Vertebrata</taxon>
        <taxon>Euteleostomi</taxon>
        <taxon>Mammalia</taxon>
        <taxon>Monotremata</taxon>
        <taxon>Ornithorhynchidae</taxon>
        <taxon>Ornithorhynchus</taxon>
    </lineage>
</organism>
<evidence type="ECO:0000313" key="31">
    <source>
        <dbReference type="Proteomes" id="UP000002279"/>
    </source>
</evidence>
<keyword evidence="12 27" id="KW-0479">Metal-binding</keyword>
<evidence type="ECO:0000256" key="4">
    <source>
        <dbReference type="ARBA" id="ARBA00004174"/>
    </source>
</evidence>
<dbReference type="InterPro" id="IPR001128">
    <property type="entry name" value="Cyt_P450"/>
</dbReference>
<accession>A0A6I8NXE2</accession>
<evidence type="ECO:0000256" key="22">
    <source>
        <dbReference type="ARBA" id="ARBA00036475"/>
    </source>
</evidence>
<dbReference type="GO" id="GO:0005506">
    <property type="term" value="F:iron ion binding"/>
    <property type="evidence" value="ECO:0007669"/>
    <property type="project" value="InterPro"/>
</dbReference>
<evidence type="ECO:0000256" key="28">
    <source>
        <dbReference type="RuleBase" id="RU000461"/>
    </source>
</evidence>
<keyword evidence="17 28" id="KW-0503">Monooxygenase</keyword>
<keyword evidence="10" id="KW-0443">Lipid metabolism</keyword>
<evidence type="ECO:0000256" key="12">
    <source>
        <dbReference type="ARBA" id="ARBA00022723"/>
    </source>
</evidence>
<dbReference type="FunFam" id="1.10.630.10:FF:000003">
    <property type="entry name" value="cytochrome P450 3A12-like isoform X2"/>
    <property type="match status" value="1"/>
</dbReference>
<dbReference type="InterPro" id="IPR050705">
    <property type="entry name" value="Cytochrome_P450_3A"/>
</dbReference>
<evidence type="ECO:0000256" key="10">
    <source>
        <dbReference type="ARBA" id="ARBA00022585"/>
    </source>
</evidence>
<evidence type="ECO:0000256" key="2">
    <source>
        <dbReference type="ARBA" id="ARBA00001719"/>
    </source>
</evidence>
<evidence type="ECO:0000256" key="9">
    <source>
        <dbReference type="ARBA" id="ARBA00022501"/>
    </source>
</evidence>
<keyword evidence="11 27" id="KW-0349">Heme</keyword>
<evidence type="ECO:0000256" key="29">
    <source>
        <dbReference type="SAM" id="Phobius"/>
    </source>
</evidence>
<evidence type="ECO:0000256" key="1">
    <source>
        <dbReference type="ARBA" id="ARBA00001143"/>
    </source>
</evidence>
<dbReference type="Proteomes" id="UP000002279">
    <property type="component" value="Chromosome 2"/>
</dbReference>
<dbReference type="InterPro" id="IPR017972">
    <property type="entry name" value="Cyt_P450_CS"/>
</dbReference>
<dbReference type="GO" id="GO:0001516">
    <property type="term" value="P:prostaglandin biosynthetic process"/>
    <property type="evidence" value="ECO:0007669"/>
    <property type="project" value="UniProtKB-KW"/>
</dbReference>
<evidence type="ECO:0000256" key="16">
    <source>
        <dbReference type="ARBA" id="ARBA00023004"/>
    </source>
</evidence>
<dbReference type="PROSITE" id="PS00086">
    <property type="entry name" value="CYTOCHROME_P450"/>
    <property type="match status" value="1"/>
</dbReference>
<evidence type="ECO:0000256" key="7">
    <source>
        <dbReference type="ARBA" id="ARBA00012109"/>
    </source>
</evidence>
<dbReference type="PANTHER" id="PTHR24302:SF38">
    <property type="entry name" value="CYTOCHROME P450 3A5"/>
    <property type="match status" value="1"/>
</dbReference>
<proteinExistence type="inferred from homology"/>
<dbReference type="GO" id="GO:0005789">
    <property type="term" value="C:endoplasmic reticulum membrane"/>
    <property type="evidence" value="ECO:0007669"/>
    <property type="project" value="UniProtKB-SubCell"/>
</dbReference>
<evidence type="ECO:0000256" key="17">
    <source>
        <dbReference type="ARBA" id="ARBA00023033"/>
    </source>
</evidence>
<comment type="catalytic activity">
    <reaction evidence="22">
        <text>prostaglandin H2 = thromboxane A2</text>
        <dbReference type="Rhea" id="RHEA:17137"/>
        <dbReference type="ChEBI" id="CHEBI:57405"/>
        <dbReference type="ChEBI" id="CHEBI:57445"/>
        <dbReference type="EC" id="5.3.99.5"/>
    </reaction>
    <physiologicalReaction direction="left-to-right" evidence="22">
        <dbReference type="Rhea" id="RHEA:17138"/>
    </physiologicalReaction>
</comment>
<dbReference type="PANTHER" id="PTHR24302">
    <property type="entry name" value="CYTOCHROME P450 FAMILY 3"/>
    <property type="match status" value="1"/>
</dbReference>
<evidence type="ECO:0000256" key="27">
    <source>
        <dbReference type="PIRSR" id="PIRSR602401-1"/>
    </source>
</evidence>
<gene>
    <name evidence="30" type="primary">LOC100082250</name>
</gene>
<keyword evidence="29" id="KW-1133">Transmembrane helix</keyword>
<dbReference type="EC" id="1.14.14.1" evidence="7"/>
<keyword evidence="15 28" id="KW-0560">Oxidoreductase</keyword>
<comment type="cofactor">
    <cofactor evidence="3 27">
        <name>heme</name>
        <dbReference type="ChEBI" id="CHEBI:30413"/>
    </cofactor>
</comment>
<evidence type="ECO:0000256" key="24">
    <source>
        <dbReference type="ARBA" id="ARBA00040834"/>
    </source>
</evidence>
<name>A0A6I8NXE2_ORNAN</name>
<dbReference type="Ensembl" id="ENSOANT00000051851.1">
    <property type="protein sequence ID" value="ENSOANP00000045108.1"/>
    <property type="gene ID" value="ENSOANG00000003300.3"/>
</dbReference>
<comment type="function">
    <text evidence="26">Catalyzes the conversion of prostaglandin H2 (PGH2) to thromboxane A2 (TXA2), a potent inducer of blood vessel constriction and platelet aggregation. Also cleaves PGH2 to 12-hydroxy-heptadecatrienoicacid (12-HHT) and malondialdehyde, which is known to act as a mediator of DNA damage. 12-HHT and malondialdehyde are formed stoichiometrically in the same amounts as TXA2. Additionally, displays dehydratase activity, toward (15S)-hydroperoxy-(5Z,8Z,11Z,13E)-eicosatetraenoate (15(S)-HPETE) producing 15-KETE and 15-HETE.</text>
</comment>
<comment type="catalytic activity">
    <reaction evidence="21">
        <text>prostaglandin H2 = (12S)-hydroxy-(5Z,8E,10E)-heptadecatrienoate + malonaldehyde</text>
        <dbReference type="Rhea" id="RHEA:48644"/>
        <dbReference type="ChEBI" id="CHEBI:57405"/>
        <dbReference type="ChEBI" id="CHEBI:90694"/>
        <dbReference type="ChEBI" id="CHEBI:566274"/>
    </reaction>
</comment>
<dbReference type="AlphaFoldDB" id="A0A6I8NXE2"/>
<keyword evidence="16 27" id="KW-0408">Iron</keyword>
<comment type="catalytic activity">
    <reaction evidence="1">
        <text>(15S)-hydroperoxy-(5Z,8Z,11Z,13E)-eicosatetraenoate = 15-oxo-(5Z,8Z,11Z,13E)-eicosatetraenoate + H2O</text>
        <dbReference type="Rhea" id="RHEA:48636"/>
        <dbReference type="ChEBI" id="CHEBI:15377"/>
        <dbReference type="ChEBI" id="CHEBI:57410"/>
        <dbReference type="ChEBI" id="CHEBI:57446"/>
    </reaction>
    <physiologicalReaction direction="left-to-right" evidence="1">
        <dbReference type="Rhea" id="RHEA:48637"/>
    </physiologicalReaction>
</comment>
<reference evidence="30" key="3">
    <citation type="submission" date="2025-09" db="UniProtKB">
        <authorList>
            <consortium name="Ensembl"/>
        </authorList>
    </citation>
    <scope>IDENTIFICATION</scope>
    <source>
        <strain evidence="30">Glennie</strain>
    </source>
</reference>
<keyword evidence="31" id="KW-1185">Reference proteome</keyword>
<dbReference type="GO" id="GO:0016712">
    <property type="term" value="F:oxidoreductase activity, acting on paired donors, with incorporation or reduction of molecular oxygen, reduced flavin or flavoprotein as one donor, and incorporation of one atom of oxygen"/>
    <property type="evidence" value="ECO:0007669"/>
    <property type="project" value="UniProtKB-EC"/>
</dbReference>
<dbReference type="GO" id="GO:0106256">
    <property type="term" value="F:hydroperoxy icosatetraenoate dehydratase activity"/>
    <property type="evidence" value="ECO:0007669"/>
    <property type="project" value="UniProtKB-EC"/>
</dbReference>
<keyword evidence="9" id="KW-0644">Prostaglandin metabolism</keyword>
<evidence type="ECO:0000256" key="23">
    <source>
        <dbReference type="ARBA" id="ARBA00038872"/>
    </source>
</evidence>
<evidence type="ECO:0000256" key="3">
    <source>
        <dbReference type="ARBA" id="ARBA00001971"/>
    </source>
</evidence>
<dbReference type="EC" id="4.2.1.152" evidence="8"/>
<reference evidence="30 31" key="1">
    <citation type="journal article" date="2008" name="Nature">
        <title>Genome analysis of the platypus reveals unique signatures of evolution.</title>
        <authorList>
            <person name="Warren W.C."/>
            <person name="Hillier L.W."/>
            <person name="Marshall Graves J.A."/>
            <person name="Birney E."/>
            <person name="Ponting C.P."/>
            <person name="Grutzner F."/>
            <person name="Belov K."/>
            <person name="Miller W."/>
            <person name="Clarke L."/>
            <person name="Chinwalla A.T."/>
            <person name="Yang S.P."/>
            <person name="Heger A."/>
            <person name="Locke D.P."/>
            <person name="Miethke P."/>
            <person name="Waters P.D."/>
            <person name="Veyrunes F."/>
            <person name="Fulton L."/>
            <person name="Fulton B."/>
            <person name="Graves T."/>
            <person name="Wallis J."/>
            <person name="Puente X.S."/>
            <person name="Lopez-Otin C."/>
            <person name="Ordonez G.R."/>
            <person name="Eichler E.E."/>
            <person name="Chen L."/>
            <person name="Cheng Z."/>
            <person name="Deakin J.E."/>
            <person name="Alsop A."/>
            <person name="Thompson K."/>
            <person name="Kirby P."/>
            <person name="Papenfuss A.T."/>
            <person name="Wakefield M.J."/>
            <person name="Olender T."/>
            <person name="Lancet D."/>
            <person name="Huttley G.A."/>
            <person name="Smit A.F."/>
            <person name="Pask A."/>
            <person name="Temple-Smith P."/>
            <person name="Batzer M.A."/>
            <person name="Walker J.A."/>
            <person name="Konkel M.K."/>
            <person name="Harris R.S."/>
            <person name="Whittington C.M."/>
            <person name="Wong E.S."/>
            <person name="Gemmell N.J."/>
            <person name="Buschiazzo E."/>
            <person name="Vargas Jentzsch I.M."/>
            <person name="Merkel A."/>
            <person name="Schmitz J."/>
            <person name="Zemann A."/>
            <person name="Churakov G."/>
            <person name="Kriegs J.O."/>
            <person name="Brosius J."/>
            <person name="Murchison E.P."/>
            <person name="Sachidanandam R."/>
            <person name="Smith C."/>
            <person name="Hannon G.J."/>
            <person name="Tsend-Ayush E."/>
            <person name="McMillan D."/>
            <person name="Attenborough R."/>
            <person name="Rens W."/>
            <person name="Ferguson-Smith M."/>
            <person name="Lefevre C.M."/>
            <person name="Sharp J.A."/>
            <person name="Nicholas K.R."/>
            <person name="Ray D.A."/>
            <person name="Kube M."/>
            <person name="Reinhardt R."/>
            <person name="Pringle T.H."/>
            <person name="Taylor J."/>
            <person name="Jones R.C."/>
            <person name="Nixon B."/>
            <person name="Dacheux J.L."/>
            <person name="Niwa H."/>
            <person name="Sekita Y."/>
            <person name="Huang X."/>
            <person name="Stark A."/>
            <person name="Kheradpour P."/>
            <person name="Kellis M."/>
            <person name="Flicek P."/>
            <person name="Chen Y."/>
            <person name="Webber C."/>
            <person name="Hardison R."/>
            <person name="Nelson J."/>
            <person name="Hallsworth-Pepin K."/>
            <person name="Delehaunty K."/>
            <person name="Markovic C."/>
            <person name="Minx P."/>
            <person name="Feng Y."/>
            <person name="Kremitzki C."/>
            <person name="Mitreva M."/>
            <person name="Glasscock J."/>
            <person name="Wylie T."/>
            <person name="Wohldmann P."/>
            <person name="Thiru P."/>
            <person name="Nhan M.N."/>
            <person name="Pohl C.S."/>
            <person name="Smith S.M."/>
            <person name="Hou S."/>
            <person name="Nefedov M."/>
            <person name="de Jong P.J."/>
            <person name="Renfree M.B."/>
            <person name="Mardis E.R."/>
            <person name="Wilson R.K."/>
        </authorList>
    </citation>
    <scope>NUCLEOTIDE SEQUENCE [LARGE SCALE GENOMIC DNA]</scope>
    <source>
        <strain evidence="30 31">Glennie</strain>
    </source>
</reference>
<evidence type="ECO:0000256" key="25">
    <source>
        <dbReference type="ARBA" id="ARBA00042726"/>
    </source>
</evidence>
<evidence type="ECO:0000256" key="8">
    <source>
        <dbReference type="ARBA" id="ARBA00013084"/>
    </source>
</evidence>
<dbReference type="Bgee" id="ENSOANG00000003300">
    <property type="expression patterns" value="Expressed in liver and 2 other cell types or tissues"/>
</dbReference>
<evidence type="ECO:0000256" key="21">
    <source>
        <dbReference type="ARBA" id="ARBA00036424"/>
    </source>
</evidence>
<comment type="catalytic activity">
    <reaction evidence="20">
        <text>(15S)-hydroperoxy-(5Z,8Z,11Z,13E)-eicosatetraenoate + AH2 = (15S)-hydroxy-(5Z,8Z,11Z,13E)-eicosatetraenoate + A + H2O</text>
        <dbReference type="Rhea" id="RHEA:48856"/>
        <dbReference type="ChEBI" id="CHEBI:13193"/>
        <dbReference type="ChEBI" id="CHEBI:15377"/>
        <dbReference type="ChEBI" id="CHEBI:17499"/>
        <dbReference type="ChEBI" id="CHEBI:57409"/>
        <dbReference type="ChEBI" id="CHEBI:57446"/>
    </reaction>
    <physiologicalReaction direction="left-to-right" evidence="20">
        <dbReference type="Rhea" id="RHEA:48857"/>
    </physiologicalReaction>
</comment>
<keyword evidence="13" id="KW-0256">Endoplasmic reticulum</keyword>
<evidence type="ECO:0000256" key="13">
    <source>
        <dbReference type="ARBA" id="ARBA00022824"/>
    </source>
</evidence>
<sequence>MSSILNFSIETWILLGTFLALMILYGIWPFRVFTKSGIPGPRPVPFFGNILEYSQGIIEFDKKCFQKYGKIWRLFEGRQAMVAVLDLEIIKTVLVKEVFSSFTNRRRIGIEGIMEESIIGAEDEQWKELRILISPTFSSGKLKEMLRIMIHYGEILVKTIWKKAEKNQNVIVKDYYGAYSLDVITSTSFGVDVNSLNKMNDTYFKEVKKLSSVDFFSPLLALTSIFPFITPLLNLLDISLFPSDSVEYIKRFVHKIRESRHQDNQQHRADLLKLLLDSQNPKEGLKGKKGTSSRKGLSDTGILAQAVAFVFAGYETTSSALSFISYNLATHPDVQQKLQEEIDKVLPNKSPLTYDAIVQMEYLDMVINETLRLYPIGPRLERMCKKTLEINGLTIHKGTCVVIPIAVLQHDPNYWTEPDEFRPERFSKEMREKRDPYTFIPFGVGPRNCIGMRFALLNMKVAIIGLLQNFSLRTCQETQIPLELNSMGFLTPKKPIVLQFIPRADTKSQD</sequence>
<comment type="subcellular location">
    <subcellularLocation>
        <location evidence="5">Endoplasmic reticulum membrane</location>
        <topology evidence="5">Peripheral membrane protein</topology>
    </subcellularLocation>
    <subcellularLocation>
        <location evidence="4">Microsome membrane</location>
        <topology evidence="4">Peripheral membrane protein</topology>
    </subcellularLocation>
</comment>
<dbReference type="GO" id="GO:0020037">
    <property type="term" value="F:heme binding"/>
    <property type="evidence" value="ECO:0007669"/>
    <property type="project" value="InterPro"/>
</dbReference>
<keyword evidence="14" id="KW-0492">Microsome</keyword>
<keyword evidence="10" id="KW-0276">Fatty acid metabolism</keyword>
<dbReference type="EC" id="5.3.99.5" evidence="23"/>
<keyword evidence="18 29" id="KW-0472">Membrane</keyword>
<keyword evidence="10" id="KW-0643">Prostaglandin biosynthesis</keyword>
<evidence type="ECO:0000256" key="6">
    <source>
        <dbReference type="ARBA" id="ARBA00010617"/>
    </source>
</evidence>
<dbReference type="GeneTree" id="ENSGT00950000182958"/>
<evidence type="ECO:0000256" key="26">
    <source>
        <dbReference type="ARBA" id="ARBA00054825"/>
    </source>
</evidence>
<keyword evidence="10" id="KW-0444">Lipid biosynthesis</keyword>
<comment type="catalytic activity">
    <reaction evidence="2">
        <text>a hydroperoxyeicosatetraenoate = an oxoeicosatetraenoate + H2O</text>
        <dbReference type="Rhea" id="RHEA:55556"/>
        <dbReference type="ChEBI" id="CHEBI:15377"/>
        <dbReference type="ChEBI" id="CHEBI:59720"/>
        <dbReference type="ChEBI" id="CHEBI:131859"/>
        <dbReference type="EC" id="4.2.1.152"/>
    </reaction>
    <physiologicalReaction direction="left-to-right" evidence="2">
        <dbReference type="Rhea" id="RHEA:55557"/>
    </physiologicalReaction>
</comment>
<evidence type="ECO:0000256" key="5">
    <source>
        <dbReference type="ARBA" id="ARBA00004406"/>
    </source>
</evidence>
<dbReference type="InterPro" id="IPR002401">
    <property type="entry name" value="Cyt_P450_E_grp-I"/>
</dbReference>
<evidence type="ECO:0000256" key="19">
    <source>
        <dbReference type="ARBA" id="ARBA00033404"/>
    </source>
</evidence>
<evidence type="ECO:0000256" key="14">
    <source>
        <dbReference type="ARBA" id="ARBA00022848"/>
    </source>
</evidence>
<dbReference type="PRINTS" id="PR00463">
    <property type="entry name" value="EP450I"/>
</dbReference>
<dbReference type="Pfam" id="PF00067">
    <property type="entry name" value="p450"/>
    <property type="match status" value="1"/>
</dbReference>
<comment type="similarity">
    <text evidence="6 28">Belongs to the cytochrome P450 family.</text>
</comment>